<dbReference type="AlphaFoldDB" id="L1JZJ4"/>
<evidence type="ECO:0000256" key="1">
    <source>
        <dbReference type="SAM" id="MobiDB-lite"/>
    </source>
</evidence>
<accession>L1JZJ4</accession>
<feature type="compositionally biased region" description="Polar residues" evidence="1">
    <location>
        <begin position="49"/>
        <end position="58"/>
    </location>
</feature>
<name>L1JZJ4_GUITC</name>
<dbReference type="PaxDb" id="55529-EKX54016"/>
<dbReference type="KEGG" id="gtt:GUITHDRAFT_150122"/>
<sequence length="122" mass="13365">MRNRSRGSIASLMMLSGGSLDENLFGSTQSETPLLPRTPELDSRDRHSNSATPENAQPTHIPRLGEGSFSLISGLRGRHGSIDAPMSMSGSVEGFETFLEVIEQEDLQEVCRLCLTRKADEM</sequence>
<reference evidence="3" key="3">
    <citation type="submission" date="2016-03" db="UniProtKB">
        <authorList>
            <consortium name="EnsemblProtists"/>
        </authorList>
    </citation>
    <scope>IDENTIFICATION</scope>
</reference>
<protein>
    <submittedName>
        <fullName evidence="2 3">Uncharacterized protein</fullName>
    </submittedName>
</protein>
<evidence type="ECO:0000313" key="4">
    <source>
        <dbReference type="Proteomes" id="UP000011087"/>
    </source>
</evidence>
<dbReference type="RefSeq" id="XP_005840996.1">
    <property type="nucleotide sequence ID" value="XM_005840939.1"/>
</dbReference>
<evidence type="ECO:0000313" key="3">
    <source>
        <dbReference type="EnsemblProtists" id="EKX54016"/>
    </source>
</evidence>
<organism evidence="2">
    <name type="scientific">Guillardia theta (strain CCMP2712)</name>
    <name type="common">Cryptophyte</name>
    <dbReference type="NCBI Taxonomy" id="905079"/>
    <lineage>
        <taxon>Eukaryota</taxon>
        <taxon>Cryptophyceae</taxon>
        <taxon>Pyrenomonadales</taxon>
        <taxon>Geminigeraceae</taxon>
        <taxon>Guillardia</taxon>
    </lineage>
</organism>
<dbReference type="EMBL" id="JH992968">
    <property type="protein sequence ID" value="EKX54016.1"/>
    <property type="molecule type" value="Genomic_DNA"/>
</dbReference>
<reference evidence="4" key="2">
    <citation type="submission" date="2012-11" db="EMBL/GenBank/DDBJ databases">
        <authorList>
            <person name="Kuo A."/>
            <person name="Curtis B.A."/>
            <person name="Tanifuji G."/>
            <person name="Burki F."/>
            <person name="Gruber A."/>
            <person name="Irimia M."/>
            <person name="Maruyama S."/>
            <person name="Arias M.C."/>
            <person name="Ball S.G."/>
            <person name="Gile G.H."/>
            <person name="Hirakawa Y."/>
            <person name="Hopkins J.F."/>
            <person name="Rensing S.A."/>
            <person name="Schmutz J."/>
            <person name="Symeonidi A."/>
            <person name="Elias M."/>
            <person name="Eveleigh R.J."/>
            <person name="Herman E.K."/>
            <person name="Klute M.J."/>
            <person name="Nakayama T."/>
            <person name="Obornik M."/>
            <person name="Reyes-Prieto A."/>
            <person name="Armbrust E.V."/>
            <person name="Aves S.J."/>
            <person name="Beiko R.G."/>
            <person name="Coutinho P."/>
            <person name="Dacks J.B."/>
            <person name="Durnford D.G."/>
            <person name="Fast N.M."/>
            <person name="Green B.R."/>
            <person name="Grisdale C."/>
            <person name="Hempe F."/>
            <person name="Henrissat B."/>
            <person name="Hoppner M.P."/>
            <person name="Ishida K.-I."/>
            <person name="Kim E."/>
            <person name="Koreny L."/>
            <person name="Kroth P.G."/>
            <person name="Liu Y."/>
            <person name="Malik S.-B."/>
            <person name="Maier U.G."/>
            <person name="McRose D."/>
            <person name="Mock T."/>
            <person name="Neilson J.A."/>
            <person name="Onodera N.T."/>
            <person name="Poole A.M."/>
            <person name="Pritham E.J."/>
            <person name="Richards T.A."/>
            <person name="Rocap G."/>
            <person name="Roy S.W."/>
            <person name="Sarai C."/>
            <person name="Schaack S."/>
            <person name="Shirato S."/>
            <person name="Slamovits C.H."/>
            <person name="Spencer D.F."/>
            <person name="Suzuki S."/>
            <person name="Worden A.Z."/>
            <person name="Zauner S."/>
            <person name="Barry K."/>
            <person name="Bell C."/>
            <person name="Bharti A.K."/>
            <person name="Crow J.A."/>
            <person name="Grimwood J."/>
            <person name="Kramer R."/>
            <person name="Lindquist E."/>
            <person name="Lucas S."/>
            <person name="Salamov A."/>
            <person name="McFadden G.I."/>
            <person name="Lane C.E."/>
            <person name="Keeling P.J."/>
            <person name="Gray M.W."/>
            <person name="Grigoriev I.V."/>
            <person name="Archibald J.M."/>
        </authorList>
    </citation>
    <scope>NUCLEOTIDE SEQUENCE</scope>
    <source>
        <strain evidence="4">CCMP2712</strain>
    </source>
</reference>
<evidence type="ECO:0000313" key="2">
    <source>
        <dbReference type="EMBL" id="EKX54016.1"/>
    </source>
</evidence>
<feature type="compositionally biased region" description="Basic and acidic residues" evidence="1">
    <location>
        <begin position="39"/>
        <end position="48"/>
    </location>
</feature>
<proteinExistence type="predicted"/>
<feature type="region of interest" description="Disordered" evidence="1">
    <location>
        <begin position="20"/>
        <end position="68"/>
    </location>
</feature>
<dbReference type="EnsemblProtists" id="EKX54016">
    <property type="protein sequence ID" value="EKX54016"/>
    <property type="gene ID" value="GUITHDRAFT_150122"/>
</dbReference>
<gene>
    <name evidence="2" type="ORF">GUITHDRAFT_150122</name>
</gene>
<feature type="non-terminal residue" evidence="2">
    <location>
        <position position="122"/>
    </location>
</feature>
<dbReference type="GeneID" id="17310808"/>
<dbReference type="HOGENOM" id="CLU_2032705_0_0_1"/>
<dbReference type="Proteomes" id="UP000011087">
    <property type="component" value="Unassembled WGS sequence"/>
</dbReference>
<reference evidence="2 4" key="1">
    <citation type="journal article" date="2012" name="Nature">
        <title>Algal genomes reveal evolutionary mosaicism and the fate of nucleomorphs.</title>
        <authorList>
            <consortium name="DOE Joint Genome Institute"/>
            <person name="Curtis B.A."/>
            <person name="Tanifuji G."/>
            <person name="Burki F."/>
            <person name="Gruber A."/>
            <person name="Irimia M."/>
            <person name="Maruyama S."/>
            <person name="Arias M.C."/>
            <person name="Ball S.G."/>
            <person name="Gile G.H."/>
            <person name="Hirakawa Y."/>
            <person name="Hopkins J.F."/>
            <person name="Kuo A."/>
            <person name="Rensing S.A."/>
            <person name="Schmutz J."/>
            <person name="Symeonidi A."/>
            <person name="Elias M."/>
            <person name="Eveleigh R.J."/>
            <person name="Herman E.K."/>
            <person name="Klute M.J."/>
            <person name="Nakayama T."/>
            <person name="Obornik M."/>
            <person name="Reyes-Prieto A."/>
            <person name="Armbrust E.V."/>
            <person name="Aves S.J."/>
            <person name="Beiko R.G."/>
            <person name="Coutinho P."/>
            <person name="Dacks J.B."/>
            <person name="Durnford D.G."/>
            <person name="Fast N.M."/>
            <person name="Green B.R."/>
            <person name="Grisdale C.J."/>
            <person name="Hempel F."/>
            <person name="Henrissat B."/>
            <person name="Hoppner M.P."/>
            <person name="Ishida K."/>
            <person name="Kim E."/>
            <person name="Koreny L."/>
            <person name="Kroth P.G."/>
            <person name="Liu Y."/>
            <person name="Malik S.B."/>
            <person name="Maier U.G."/>
            <person name="McRose D."/>
            <person name="Mock T."/>
            <person name="Neilson J.A."/>
            <person name="Onodera N.T."/>
            <person name="Poole A.M."/>
            <person name="Pritham E.J."/>
            <person name="Richards T.A."/>
            <person name="Rocap G."/>
            <person name="Roy S.W."/>
            <person name="Sarai C."/>
            <person name="Schaack S."/>
            <person name="Shirato S."/>
            <person name="Slamovits C.H."/>
            <person name="Spencer D.F."/>
            <person name="Suzuki S."/>
            <person name="Worden A.Z."/>
            <person name="Zauner S."/>
            <person name="Barry K."/>
            <person name="Bell C."/>
            <person name="Bharti A.K."/>
            <person name="Crow J.A."/>
            <person name="Grimwood J."/>
            <person name="Kramer R."/>
            <person name="Lindquist E."/>
            <person name="Lucas S."/>
            <person name="Salamov A."/>
            <person name="McFadden G.I."/>
            <person name="Lane C.E."/>
            <person name="Keeling P.J."/>
            <person name="Gray M.W."/>
            <person name="Grigoriev I.V."/>
            <person name="Archibald J.M."/>
        </authorList>
    </citation>
    <scope>NUCLEOTIDE SEQUENCE</scope>
    <source>
        <strain evidence="2 4">CCMP2712</strain>
    </source>
</reference>
<keyword evidence="4" id="KW-1185">Reference proteome</keyword>